<sequence>MELNENIHNYRFDENEYECLNVELFTNSNGFLLDVKEWTIKNDWSLSTLDNDFKENFLASLEKFQPYLVIAENSNTGNLITISQTTGEIYELEHEITERVEKYFVNSSLDSLFSCLKYFKEYWLLIIEIENEEKLICIFNELKHKLMNLDERVQINEDNYNRQFWNSLYHDNLNFFIERLREK</sequence>
<name>A0ABR8R470_9BACI</name>
<dbReference type="EMBL" id="JACSQO010000001">
    <property type="protein sequence ID" value="MBD7942587.1"/>
    <property type="molecule type" value="Genomic_DNA"/>
</dbReference>
<proteinExistence type="predicted"/>
<dbReference type="RefSeq" id="WP_191696347.1">
    <property type="nucleotide sequence ID" value="NZ_JACSQO010000001.1"/>
</dbReference>
<gene>
    <name evidence="1" type="ORF">H9650_00550</name>
</gene>
<evidence type="ECO:0000313" key="1">
    <source>
        <dbReference type="EMBL" id="MBD7942587.1"/>
    </source>
</evidence>
<accession>A0ABR8R470</accession>
<dbReference type="Proteomes" id="UP000640786">
    <property type="component" value="Unassembled WGS sequence"/>
</dbReference>
<organism evidence="1 2">
    <name type="scientific">Psychrobacillus faecigallinarum</name>
    <dbReference type="NCBI Taxonomy" id="2762235"/>
    <lineage>
        <taxon>Bacteria</taxon>
        <taxon>Bacillati</taxon>
        <taxon>Bacillota</taxon>
        <taxon>Bacilli</taxon>
        <taxon>Bacillales</taxon>
        <taxon>Bacillaceae</taxon>
        <taxon>Psychrobacillus</taxon>
    </lineage>
</organism>
<keyword evidence="2" id="KW-1185">Reference proteome</keyword>
<comment type="caution">
    <text evidence="1">The sequence shown here is derived from an EMBL/GenBank/DDBJ whole genome shotgun (WGS) entry which is preliminary data.</text>
</comment>
<evidence type="ECO:0000313" key="2">
    <source>
        <dbReference type="Proteomes" id="UP000640786"/>
    </source>
</evidence>
<protein>
    <submittedName>
        <fullName evidence="1">SUKH-4 family immunity protein</fullName>
    </submittedName>
</protein>
<dbReference type="InterPro" id="IPR025851">
    <property type="entry name" value="SUKH-4"/>
</dbReference>
<reference evidence="1 2" key="1">
    <citation type="submission" date="2020-08" db="EMBL/GenBank/DDBJ databases">
        <title>A Genomic Blueprint of the Chicken Gut Microbiome.</title>
        <authorList>
            <person name="Gilroy R."/>
            <person name="Ravi A."/>
            <person name="Getino M."/>
            <person name="Pursley I."/>
            <person name="Horton D.L."/>
            <person name="Alikhan N.-F."/>
            <person name="Baker D."/>
            <person name="Gharbi K."/>
            <person name="Hall N."/>
            <person name="Watson M."/>
            <person name="Adriaenssens E.M."/>
            <person name="Foster-Nyarko E."/>
            <person name="Jarju S."/>
            <person name="Secka A."/>
            <person name="Antonio M."/>
            <person name="Oren A."/>
            <person name="Chaudhuri R."/>
            <person name="La Ragione R.M."/>
            <person name="Hildebrand F."/>
            <person name="Pallen M.J."/>
        </authorList>
    </citation>
    <scope>NUCLEOTIDE SEQUENCE [LARGE SCALE GENOMIC DNA]</scope>
    <source>
        <strain evidence="1 2">Sa2BUA9</strain>
    </source>
</reference>
<dbReference type="Pfam" id="PF14435">
    <property type="entry name" value="SUKH-4"/>
    <property type="match status" value="1"/>
</dbReference>